<dbReference type="AlphaFoldDB" id="A0A345ZS31"/>
<dbReference type="Proteomes" id="UP000254889">
    <property type="component" value="Chromosome"/>
</dbReference>
<name>A0A345ZS31_9HYPH</name>
<evidence type="ECO:0000313" key="1">
    <source>
        <dbReference type="EMBL" id="AXK79728.1"/>
    </source>
</evidence>
<gene>
    <name evidence="1" type="ORF">DW352_03850</name>
</gene>
<accession>A0A345ZS31</accession>
<protein>
    <recommendedName>
        <fullName evidence="3">BrnA antitoxin family protein</fullName>
    </recommendedName>
</protein>
<dbReference type="InterPro" id="IPR025528">
    <property type="entry name" value="BrnA_antitoxin"/>
</dbReference>
<organism evidence="1 2">
    <name type="scientific">Pseudolabrys taiwanensis</name>
    <dbReference type="NCBI Taxonomy" id="331696"/>
    <lineage>
        <taxon>Bacteria</taxon>
        <taxon>Pseudomonadati</taxon>
        <taxon>Pseudomonadota</taxon>
        <taxon>Alphaproteobacteria</taxon>
        <taxon>Hyphomicrobiales</taxon>
        <taxon>Xanthobacteraceae</taxon>
        <taxon>Pseudolabrys</taxon>
    </lineage>
</organism>
<evidence type="ECO:0008006" key="3">
    <source>
        <dbReference type="Google" id="ProtNLM"/>
    </source>
</evidence>
<proteinExistence type="predicted"/>
<evidence type="ECO:0000313" key="2">
    <source>
        <dbReference type="Proteomes" id="UP000254889"/>
    </source>
</evidence>
<reference evidence="1 2" key="1">
    <citation type="submission" date="2018-07" db="EMBL/GenBank/DDBJ databases">
        <authorList>
            <person name="Quirk P.G."/>
            <person name="Krulwich T.A."/>
        </authorList>
    </citation>
    <scope>NUCLEOTIDE SEQUENCE [LARGE SCALE GENOMIC DNA]</scope>
    <source>
        <strain evidence="1 2">CC-BB4</strain>
    </source>
</reference>
<sequence>MKKVDAHVLGPKDYEEIPELTEEWFERADLYKGGKLIKRGRPPSPQPKEALSLRLDRDVLAHYRGTGRGWQSRINAALRKAAKLPAPTRKKA</sequence>
<dbReference type="OrthoDB" id="361944at2"/>
<dbReference type="Pfam" id="PF14384">
    <property type="entry name" value="BrnA_antitoxin"/>
    <property type="match status" value="1"/>
</dbReference>
<dbReference type="EMBL" id="CP031417">
    <property type="protein sequence ID" value="AXK79728.1"/>
    <property type="molecule type" value="Genomic_DNA"/>
</dbReference>
<keyword evidence="2" id="KW-1185">Reference proteome</keyword>
<dbReference type="KEGG" id="ptaw:DW352_03850"/>